<dbReference type="InterPro" id="IPR016181">
    <property type="entry name" value="Acyl_CoA_acyltransferase"/>
</dbReference>
<dbReference type="Proteomes" id="UP000286100">
    <property type="component" value="Unassembled WGS sequence"/>
</dbReference>
<comment type="caution">
    <text evidence="2">The sequence shown here is derived from an EMBL/GenBank/DDBJ whole genome shotgun (WGS) entry which is preliminary data.</text>
</comment>
<sequence length="293" mass="32124">MTIASPLPLRFTIGARTLFAVRRRLVRVGYNLDDVLRAEALRLPPLDGDGYLVTSLPERHLAATAVALPGSAMMVRQRYSRRYADLAGGFDAYFAAMSSNARSALKRKAKKLDGAATIAVRSYRSADEIAVFHALALPLSRKTYQDRLLGAGLPADPAEMLRLAAADRARAWLLFADGAPIAYLYTPAEGDTLIYAFLGYDPDWAEYSPGVVLQVEAMKTVFAEARFRRFDFTEGDGQHKRQFATGAVDCVDVLLLRPGLANRALVAGLKAFDNAVTLAKRVVPSNFARKLKR</sequence>
<reference evidence="2 3" key="1">
    <citation type="submission" date="2018-09" db="EMBL/GenBank/DDBJ databases">
        <authorList>
            <person name="Zhu H."/>
        </authorList>
    </citation>
    <scope>NUCLEOTIDE SEQUENCE [LARGE SCALE GENOMIC DNA]</scope>
    <source>
        <strain evidence="2 3">K2R01-6</strain>
    </source>
</reference>
<feature type="domain" description="BioF2-like acetyltransferase" evidence="1">
    <location>
        <begin position="99"/>
        <end position="241"/>
    </location>
</feature>
<proteinExistence type="predicted"/>
<evidence type="ECO:0000313" key="2">
    <source>
        <dbReference type="EMBL" id="RJF85456.1"/>
    </source>
</evidence>
<dbReference type="RefSeq" id="WP_119764222.1">
    <property type="nucleotide sequence ID" value="NZ_QYUM01000004.1"/>
</dbReference>
<accession>A0A418W5Z1</accession>
<keyword evidence="3" id="KW-1185">Reference proteome</keyword>
<organism evidence="2 3">
    <name type="scientific">Sphingomonas cavernae</name>
    <dbReference type="NCBI Taxonomy" id="2320861"/>
    <lineage>
        <taxon>Bacteria</taxon>
        <taxon>Pseudomonadati</taxon>
        <taxon>Pseudomonadota</taxon>
        <taxon>Alphaproteobacteria</taxon>
        <taxon>Sphingomonadales</taxon>
        <taxon>Sphingomonadaceae</taxon>
        <taxon>Sphingomonas</taxon>
    </lineage>
</organism>
<dbReference type="InterPro" id="IPR038740">
    <property type="entry name" value="BioF2-like_GNAT_dom"/>
</dbReference>
<evidence type="ECO:0000313" key="3">
    <source>
        <dbReference type="Proteomes" id="UP000286100"/>
    </source>
</evidence>
<dbReference type="GO" id="GO:0016740">
    <property type="term" value="F:transferase activity"/>
    <property type="evidence" value="ECO:0007669"/>
    <property type="project" value="UniProtKB-KW"/>
</dbReference>
<gene>
    <name evidence="2" type="ORF">D3876_16070</name>
</gene>
<name>A0A418W5Z1_9SPHN</name>
<dbReference type="Pfam" id="PF13480">
    <property type="entry name" value="Acetyltransf_6"/>
    <property type="match status" value="1"/>
</dbReference>
<dbReference type="SUPFAM" id="SSF55729">
    <property type="entry name" value="Acyl-CoA N-acyltransferases (Nat)"/>
    <property type="match status" value="1"/>
</dbReference>
<protein>
    <submittedName>
        <fullName evidence="2">GNAT family N-acetyltransferase</fullName>
    </submittedName>
</protein>
<evidence type="ECO:0000259" key="1">
    <source>
        <dbReference type="Pfam" id="PF13480"/>
    </source>
</evidence>
<dbReference type="AlphaFoldDB" id="A0A418W5Z1"/>
<dbReference type="OrthoDB" id="3773784at2"/>
<dbReference type="EMBL" id="QYUM01000004">
    <property type="protein sequence ID" value="RJF85456.1"/>
    <property type="molecule type" value="Genomic_DNA"/>
</dbReference>
<dbReference type="Gene3D" id="3.40.630.30">
    <property type="match status" value="1"/>
</dbReference>
<keyword evidence="2" id="KW-0808">Transferase</keyword>